<reference evidence="1 2" key="1">
    <citation type="submission" date="2016-10" db="EMBL/GenBank/DDBJ databases">
        <authorList>
            <person name="de Groot N.N."/>
        </authorList>
    </citation>
    <scope>NUCLEOTIDE SEQUENCE [LARGE SCALE GENOMIC DNA]</scope>
    <source>
        <strain evidence="1 2">CGMCC 1.8891</strain>
    </source>
</reference>
<gene>
    <name evidence="1" type="ORF">SAMN04488138_1134</name>
</gene>
<sequence>MIATIEKLVSEIYSKEEALTSLNMDAVIDMLQVVNCPEFVGDHQLK</sequence>
<name>A0A1I3UXC9_9RHOB</name>
<proteinExistence type="predicted"/>
<dbReference type="AlphaFoldDB" id="A0A1I3UXC9"/>
<accession>A0A1I3UXC9</accession>
<dbReference type="STRING" id="576117.SAMN04488138_1134"/>
<evidence type="ECO:0000313" key="2">
    <source>
        <dbReference type="Proteomes" id="UP000183299"/>
    </source>
</evidence>
<protein>
    <submittedName>
        <fullName evidence="1">Uncharacterized protein</fullName>
    </submittedName>
</protein>
<dbReference type="EMBL" id="FORY01000013">
    <property type="protein sequence ID" value="SFJ87848.1"/>
    <property type="molecule type" value="Genomic_DNA"/>
</dbReference>
<keyword evidence="2" id="KW-1185">Reference proteome</keyword>
<dbReference type="Proteomes" id="UP000183299">
    <property type="component" value="Unassembled WGS sequence"/>
</dbReference>
<evidence type="ECO:0000313" key="1">
    <source>
        <dbReference type="EMBL" id="SFJ87848.1"/>
    </source>
</evidence>
<organism evidence="1 2">
    <name type="scientific">Celeribacter halophilus</name>
    <dbReference type="NCBI Taxonomy" id="576117"/>
    <lineage>
        <taxon>Bacteria</taxon>
        <taxon>Pseudomonadati</taxon>
        <taxon>Pseudomonadota</taxon>
        <taxon>Alphaproteobacteria</taxon>
        <taxon>Rhodobacterales</taxon>
        <taxon>Roseobacteraceae</taxon>
        <taxon>Celeribacter</taxon>
    </lineage>
</organism>